<dbReference type="EMBL" id="AFBI03000038">
    <property type="protein sequence ID" value="EJW03407.1"/>
    <property type="molecule type" value="Genomic_DNA"/>
</dbReference>
<gene>
    <name evidence="1" type="ORF">EDEG_02264</name>
</gene>
<comment type="caution">
    <text evidence="1">The sequence shown here is derived from an EMBL/GenBank/DDBJ whole genome shotgun (WGS) entry which is preliminary data.</text>
</comment>
<dbReference type="Gene3D" id="3.90.70.10">
    <property type="entry name" value="Cysteine proteinases"/>
    <property type="match status" value="1"/>
</dbReference>
<reference evidence="2" key="2">
    <citation type="submission" date="2015-07" db="EMBL/GenBank/DDBJ databases">
        <title>Contrasting host-pathogen interactions and genome evolution in two generalist and specialist microsporidian pathogens of mosquitoes.</title>
        <authorList>
            <consortium name="The Broad Institute Genomics Platform"/>
            <consortium name="The Broad Institute Genome Sequencing Center for Infectious Disease"/>
            <person name="Cuomo C.A."/>
            <person name="Sanscrainte N.D."/>
            <person name="Goldberg J.M."/>
            <person name="Heiman D."/>
            <person name="Young S."/>
            <person name="Zeng Q."/>
            <person name="Becnel J.J."/>
            <person name="Birren B.W."/>
        </authorList>
    </citation>
    <scope>NUCLEOTIDE SEQUENCE [LARGE SCALE GENOMIC DNA]</scope>
    <source>
        <strain evidence="2">USNM 41457</strain>
    </source>
</reference>
<reference evidence="1 2" key="1">
    <citation type="submission" date="2011-08" db="EMBL/GenBank/DDBJ databases">
        <authorList>
            <person name="Liu Z.J."/>
            <person name="Shi F.L."/>
            <person name="Lu J.Q."/>
            <person name="Li M."/>
            <person name="Wang Z.L."/>
        </authorList>
    </citation>
    <scope>NUCLEOTIDE SEQUENCE [LARGE SCALE GENOMIC DNA]</scope>
    <source>
        <strain evidence="1 2">USNM 41457</strain>
    </source>
</reference>
<name>J9DPW2_EDHAE</name>
<evidence type="ECO:0000313" key="2">
    <source>
        <dbReference type="Proteomes" id="UP000003163"/>
    </source>
</evidence>
<evidence type="ECO:0008006" key="3">
    <source>
        <dbReference type="Google" id="ProtNLM"/>
    </source>
</evidence>
<evidence type="ECO:0000313" key="1">
    <source>
        <dbReference type="EMBL" id="EJW03407.1"/>
    </source>
</evidence>
<protein>
    <recommendedName>
        <fullName evidence="3">Ubiquitinyl hydrolase 1</fullName>
    </recommendedName>
</protein>
<dbReference type="HOGENOM" id="CLU_1156372_0_0_1"/>
<organism evidence="1 2">
    <name type="scientific">Edhazardia aedis (strain USNM 41457)</name>
    <name type="common">Microsporidian parasite</name>
    <dbReference type="NCBI Taxonomy" id="1003232"/>
    <lineage>
        <taxon>Eukaryota</taxon>
        <taxon>Fungi</taxon>
        <taxon>Fungi incertae sedis</taxon>
        <taxon>Microsporidia</taxon>
        <taxon>Edhazardia</taxon>
    </lineage>
</organism>
<dbReference type="InParanoid" id="J9DPW2"/>
<dbReference type="SUPFAM" id="SSF54001">
    <property type="entry name" value="Cysteine proteinases"/>
    <property type="match status" value="1"/>
</dbReference>
<sequence length="240" mass="28430">MMIEDLINNDSGKKYVILDGEKFFNLISQCPSLCNFEKCDRNDLQIFCESILFNFENEQKLGEHNFYKKLQSTCKIKYKLICGHTKIVKHNFFFNIYKINKKQGIQEQIDSYQAGKFINGTTFQLCLECMETIDVDSIFYEYTELPDVFFLEIERGYIDDYGNLKFYDDEINVDEKIVINNVSYTLESFINYNNMHYSAVIKKSEEFYNINNTKLNKINRSDAFKLANIYGRMIIYTKIS</sequence>
<proteinExistence type="predicted"/>
<keyword evidence="2" id="KW-1185">Reference proteome</keyword>
<dbReference type="VEuPathDB" id="MicrosporidiaDB:EDEG_02264"/>
<dbReference type="AlphaFoldDB" id="J9DPW2"/>
<dbReference type="InterPro" id="IPR038765">
    <property type="entry name" value="Papain-like_cys_pep_sf"/>
</dbReference>
<accession>J9DPW2</accession>
<dbReference type="Proteomes" id="UP000003163">
    <property type="component" value="Unassembled WGS sequence"/>
</dbReference>